<evidence type="ECO:0000256" key="7">
    <source>
        <dbReference type="RuleBase" id="RU004326"/>
    </source>
</evidence>
<evidence type="ECO:0000313" key="12">
    <source>
        <dbReference type="EMBL" id="MCG2589532.1"/>
    </source>
</evidence>
<keyword evidence="4 7" id="KW-0479">Metal-binding</keyword>
<protein>
    <submittedName>
        <fullName evidence="12">Phosphoglucomutase/phosphomannomutase family protein</fullName>
    </submittedName>
</protein>
<dbReference type="InterPro" id="IPR005843">
    <property type="entry name" value="A-D-PHexomutase_C"/>
</dbReference>
<feature type="domain" description="Alpha-D-phosphohexomutase alpha/beta/alpha" evidence="10">
    <location>
        <begin position="162"/>
        <end position="259"/>
    </location>
</feature>
<dbReference type="SUPFAM" id="SSF55957">
    <property type="entry name" value="Phosphoglucomutase, C-terminal domain"/>
    <property type="match status" value="1"/>
</dbReference>
<keyword evidence="3" id="KW-0597">Phosphoprotein</keyword>
<name>A0ABS9KF95_9BACT</name>
<dbReference type="RefSeq" id="WP_237854892.1">
    <property type="nucleotide sequence ID" value="NZ_JAKLWS010000017.1"/>
</dbReference>
<dbReference type="InterPro" id="IPR016055">
    <property type="entry name" value="A-D-PHexomutase_a/b/a-I/II/III"/>
</dbReference>
<feature type="domain" description="Alpha-D-phosphohexomutase alpha/beta/alpha" evidence="11">
    <location>
        <begin position="263"/>
        <end position="375"/>
    </location>
</feature>
<dbReference type="InterPro" id="IPR005844">
    <property type="entry name" value="A-D-PHexomutase_a/b/a-I"/>
</dbReference>
<accession>A0ABS9KF95</accession>
<dbReference type="PRINTS" id="PR00509">
    <property type="entry name" value="PGMPMM"/>
</dbReference>
<dbReference type="InterPro" id="IPR005845">
    <property type="entry name" value="A-D-PHexomutase_a/b/a-II"/>
</dbReference>
<comment type="caution">
    <text evidence="12">The sequence shown here is derived from an EMBL/GenBank/DDBJ whole genome shotgun (WGS) entry which is preliminary data.</text>
</comment>
<evidence type="ECO:0000256" key="5">
    <source>
        <dbReference type="ARBA" id="ARBA00022842"/>
    </source>
</evidence>
<keyword evidence="13" id="KW-1185">Reference proteome</keyword>
<organism evidence="12 13">
    <name type="scientific">Rhodohalobacter sulfatireducens</name>
    <dbReference type="NCBI Taxonomy" id="2911366"/>
    <lineage>
        <taxon>Bacteria</taxon>
        <taxon>Pseudomonadati</taxon>
        <taxon>Balneolota</taxon>
        <taxon>Balneolia</taxon>
        <taxon>Balneolales</taxon>
        <taxon>Balneolaceae</taxon>
        <taxon>Rhodohalobacter</taxon>
    </lineage>
</organism>
<evidence type="ECO:0000256" key="4">
    <source>
        <dbReference type="ARBA" id="ARBA00022723"/>
    </source>
</evidence>
<keyword evidence="6" id="KW-0413">Isomerase</keyword>
<reference evidence="12" key="2">
    <citation type="submission" date="2024-05" db="EMBL/GenBank/DDBJ databases">
        <title>Rhodohalobacter halophilus gen. nov., sp. nov., a moderately halophilic member of the family Balneolaceae.</title>
        <authorList>
            <person name="Xia J."/>
        </authorList>
    </citation>
    <scope>NUCLEOTIDE SEQUENCE</scope>
    <source>
        <strain evidence="12">WB101</strain>
    </source>
</reference>
<gene>
    <name evidence="12" type="ORF">L6773_13215</name>
</gene>
<evidence type="ECO:0000256" key="1">
    <source>
        <dbReference type="ARBA" id="ARBA00001946"/>
    </source>
</evidence>
<evidence type="ECO:0000259" key="11">
    <source>
        <dbReference type="Pfam" id="PF02880"/>
    </source>
</evidence>
<evidence type="ECO:0000259" key="9">
    <source>
        <dbReference type="Pfam" id="PF02878"/>
    </source>
</evidence>
<dbReference type="SUPFAM" id="SSF53738">
    <property type="entry name" value="Phosphoglucomutase, first 3 domains"/>
    <property type="match status" value="2"/>
</dbReference>
<evidence type="ECO:0000256" key="2">
    <source>
        <dbReference type="ARBA" id="ARBA00010231"/>
    </source>
</evidence>
<dbReference type="EMBL" id="JAKLWS010000017">
    <property type="protein sequence ID" value="MCG2589532.1"/>
    <property type="molecule type" value="Genomic_DNA"/>
</dbReference>
<dbReference type="Pfam" id="PF02878">
    <property type="entry name" value="PGM_PMM_I"/>
    <property type="match status" value="1"/>
</dbReference>
<comment type="cofactor">
    <cofactor evidence="1">
        <name>Mg(2+)</name>
        <dbReference type="ChEBI" id="CHEBI:18420"/>
    </cofactor>
</comment>
<dbReference type="PANTHER" id="PTHR45745:SF1">
    <property type="entry name" value="PHOSPHOGLUCOMUTASE 2B-RELATED"/>
    <property type="match status" value="1"/>
</dbReference>
<dbReference type="CDD" id="cd05800">
    <property type="entry name" value="PGM_like2"/>
    <property type="match status" value="1"/>
</dbReference>
<evidence type="ECO:0000259" key="8">
    <source>
        <dbReference type="Pfam" id="PF00408"/>
    </source>
</evidence>
<dbReference type="Gene3D" id="3.40.120.10">
    <property type="entry name" value="Alpha-D-Glucose-1,6-Bisphosphate, subunit A, domain 3"/>
    <property type="match status" value="3"/>
</dbReference>
<feature type="domain" description="Alpha-D-phosphohexomutase alpha/beta/alpha" evidence="9">
    <location>
        <begin position="4"/>
        <end position="133"/>
    </location>
</feature>
<evidence type="ECO:0000256" key="6">
    <source>
        <dbReference type="ARBA" id="ARBA00023235"/>
    </source>
</evidence>
<proteinExistence type="inferred from homology"/>
<evidence type="ECO:0000256" key="3">
    <source>
        <dbReference type="ARBA" id="ARBA00022553"/>
    </source>
</evidence>
<reference evidence="12" key="1">
    <citation type="submission" date="2022-01" db="EMBL/GenBank/DDBJ databases">
        <authorList>
            <person name="Wang Y."/>
        </authorList>
    </citation>
    <scope>NUCLEOTIDE SEQUENCE</scope>
    <source>
        <strain evidence="12">WB101</strain>
    </source>
</reference>
<dbReference type="InterPro" id="IPR036900">
    <property type="entry name" value="A-D-PHexomutase_C_sf"/>
</dbReference>
<dbReference type="InterPro" id="IPR016066">
    <property type="entry name" value="A-D-PHexomutase_CS"/>
</dbReference>
<dbReference type="Pfam" id="PF02880">
    <property type="entry name" value="PGM_PMM_III"/>
    <property type="match status" value="1"/>
</dbReference>
<comment type="similarity">
    <text evidence="2 7">Belongs to the phosphohexose mutase family.</text>
</comment>
<dbReference type="InterPro" id="IPR005846">
    <property type="entry name" value="A-D-PHexomutase_a/b/a-III"/>
</dbReference>
<dbReference type="Gene3D" id="3.30.310.50">
    <property type="entry name" value="Alpha-D-phosphohexomutase, C-terminal domain"/>
    <property type="match status" value="1"/>
</dbReference>
<evidence type="ECO:0000313" key="13">
    <source>
        <dbReference type="Proteomes" id="UP001165366"/>
    </source>
</evidence>
<dbReference type="Pfam" id="PF00408">
    <property type="entry name" value="PGM_PMM_IV"/>
    <property type="match status" value="1"/>
</dbReference>
<sequence length="472" mass="52468">MKKIRFGTDGWRAVIAENYTFKNVGIVTQAVARWIVDEEVTENGVVIGYDARFLSERFAKHAAKMFAAMQIPVRIADRITPTPAISWAAKHFQAVGVVITASHNPPEYNGYKIKALYGGSAGPDQIAGIEFRLDLYDESLDTKSYDFLVKSGLIREMNFSEGYLSLIRQSIDLDSIRKSGIKIAHDPMYGSGRTILKQLLDDQVLEIHGEINPSFGGIAPEPMGKNVDELSGFVVQNDCSVGIANDGDADRIGMVDENGKFVNSHQLLSLLVKYLVDEKKMTGKIVKTVSTTTMLDKQADKYGLQLDVTPIGFKYIAEKIVAEDVLVGGEESGGLAVKGHLPERDGIYIGLLITEMMVKSGKSLSELVTDLFDEYGLHETHRNDIHTEDQKKIGMIEYCREKKLREIAGQKVVDWDMKDGIKHYLNDGSWLLVRQSGTEPVLRIYSEASSKEKAVALVEDTTAWVDRPEILE</sequence>
<keyword evidence="5 7" id="KW-0460">Magnesium</keyword>
<dbReference type="PANTHER" id="PTHR45745">
    <property type="entry name" value="PHOSPHOMANNOMUTASE 45A"/>
    <property type="match status" value="1"/>
</dbReference>
<evidence type="ECO:0000259" key="10">
    <source>
        <dbReference type="Pfam" id="PF02879"/>
    </source>
</evidence>
<dbReference type="InterPro" id="IPR005841">
    <property type="entry name" value="Alpha-D-phosphohexomutase_SF"/>
</dbReference>
<dbReference type="Proteomes" id="UP001165366">
    <property type="component" value="Unassembled WGS sequence"/>
</dbReference>
<dbReference type="PROSITE" id="PS00710">
    <property type="entry name" value="PGM_PMM"/>
    <property type="match status" value="1"/>
</dbReference>
<feature type="domain" description="Alpha-D-phosphohexomutase C-terminal" evidence="8">
    <location>
        <begin position="402"/>
        <end position="460"/>
    </location>
</feature>
<dbReference type="Pfam" id="PF02879">
    <property type="entry name" value="PGM_PMM_II"/>
    <property type="match status" value="1"/>
</dbReference>